<dbReference type="Pfam" id="PF09419">
    <property type="entry name" value="PGP_phosphatase"/>
    <property type="match status" value="1"/>
</dbReference>
<dbReference type="Proteomes" id="UP000503462">
    <property type="component" value="Chromosome 1"/>
</dbReference>
<dbReference type="EMBL" id="CP051139">
    <property type="protein sequence ID" value="QIW94862.1"/>
    <property type="molecule type" value="Genomic_DNA"/>
</dbReference>
<sequence>MNAFNLSGTLNAFRVLFSPSLSIPHATVSHFSHLPTPLATAFTAARSGKQPDIRAVVLDKDNCFAVPYTNEVDASCRAKFDELRKAYPGDRLLIVSNSAGATASAKAEEEARILEQQTQTAVLRHVVKKPGCGDEIMKFFRSRPDTGVTHASQVAVIGDRVFTDVVLANMMGANAIWIRDGVVKDTGLLPRFEKQLVHFLLSYGFEPSRH</sequence>
<dbReference type="NCBIfam" id="TIGR01668">
    <property type="entry name" value="YqeG_hyp_ppase"/>
    <property type="match status" value="1"/>
</dbReference>
<dbReference type="Gene3D" id="3.40.50.1000">
    <property type="entry name" value="HAD superfamily/HAD-like"/>
    <property type="match status" value="1"/>
</dbReference>
<dbReference type="PANTHER" id="PTHR19288">
    <property type="entry name" value="4-NITROPHENYLPHOSPHATASE-RELATED"/>
    <property type="match status" value="1"/>
</dbReference>
<dbReference type="AlphaFoldDB" id="A0A6H0XJF7"/>
<gene>
    <name evidence="1" type="ORF">AMS68_000380</name>
</gene>
<evidence type="ECO:0000313" key="1">
    <source>
        <dbReference type="EMBL" id="QIW94862.1"/>
    </source>
</evidence>
<dbReference type="GO" id="GO:0008962">
    <property type="term" value="F:phosphatidylglycerophosphatase activity"/>
    <property type="evidence" value="ECO:0007669"/>
    <property type="project" value="InterPro"/>
</dbReference>
<accession>A0A6H0XJF7</accession>
<name>A0A6H0XJF7_9PEZI</name>
<evidence type="ECO:0000313" key="2">
    <source>
        <dbReference type="Proteomes" id="UP000503462"/>
    </source>
</evidence>
<dbReference type="InterPro" id="IPR010021">
    <property type="entry name" value="PGPP1/Gep4"/>
</dbReference>
<dbReference type="SUPFAM" id="SSF56784">
    <property type="entry name" value="HAD-like"/>
    <property type="match status" value="1"/>
</dbReference>
<dbReference type="OrthoDB" id="198652at2759"/>
<dbReference type="InterPro" id="IPR027706">
    <property type="entry name" value="PGP_Pase"/>
</dbReference>
<protein>
    <submittedName>
        <fullName evidence="1">Uncharacterized protein</fullName>
    </submittedName>
</protein>
<dbReference type="InterPro" id="IPR036412">
    <property type="entry name" value="HAD-like_sf"/>
</dbReference>
<proteinExistence type="predicted"/>
<dbReference type="GO" id="GO:0032049">
    <property type="term" value="P:cardiolipin biosynthetic process"/>
    <property type="evidence" value="ECO:0007669"/>
    <property type="project" value="TreeGrafter"/>
</dbReference>
<dbReference type="PANTHER" id="PTHR19288:SF25">
    <property type="entry name" value="PHOSPHATIDYLGLYCEROPHOSPHATASE GEP4, MITOCHONDRIAL"/>
    <property type="match status" value="1"/>
</dbReference>
<dbReference type="GO" id="GO:0005739">
    <property type="term" value="C:mitochondrion"/>
    <property type="evidence" value="ECO:0007669"/>
    <property type="project" value="TreeGrafter"/>
</dbReference>
<organism evidence="1 2">
    <name type="scientific">Peltaster fructicola</name>
    <dbReference type="NCBI Taxonomy" id="286661"/>
    <lineage>
        <taxon>Eukaryota</taxon>
        <taxon>Fungi</taxon>
        <taxon>Dikarya</taxon>
        <taxon>Ascomycota</taxon>
        <taxon>Pezizomycotina</taxon>
        <taxon>Dothideomycetes</taxon>
        <taxon>Dothideomycetes incertae sedis</taxon>
        <taxon>Peltaster</taxon>
    </lineage>
</organism>
<reference evidence="1 2" key="1">
    <citation type="journal article" date="2016" name="Sci. Rep.">
        <title>Peltaster fructicola genome reveals evolution from an invasive phytopathogen to an ectophytic parasite.</title>
        <authorList>
            <person name="Xu C."/>
            <person name="Chen H."/>
            <person name="Gleason M.L."/>
            <person name="Xu J.R."/>
            <person name="Liu H."/>
            <person name="Zhang R."/>
            <person name="Sun G."/>
        </authorList>
    </citation>
    <scope>NUCLEOTIDE SEQUENCE [LARGE SCALE GENOMIC DNA]</scope>
    <source>
        <strain evidence="1 2">LNHT1506</strain>
    </source>
</reference>
<dbReference type="InterPro" id="IPR023214">
    <property type="entry name" value="HAD_sf"/>
</dbReference>
<keyword evidence="2" id="KW-1185">Reference proteome</keyword>